<comment type="caution">
    <text evidence="3">The sequence shown here is derived from an EMBL/GenBank/DDBJ whole genome shotgun (WGS) entry which is preliminary data.</text>
</comment>
<feature type="compositionally biased region" description="Polar residues" evidence="1">
    <location>
        <begin position="508"/>
        <end position="527"/>
    </location>
</feature>
<feature type="region of interest" description="Disordered" evidence="1">
    <location>
        <begin position="240"/>
        <end position="264"/>
    </location>
</feature>
<dbReference type="PANTHER" id="PTHR44329:SF214">
    <property type="entry name" value="PROTEIN KINASE DOMAIN-CONTAINING PROTEIN"/>
    <property type="match status" value="1"/>
</dbReference>
<dbReference type="Pfam" id="PF07714">
    <property type="entry name" value="PK_Tyr_Ser-Thr"/>
    <property type="match status" value="1"/>
</dbReference>
<keyword evidence="3" id="KW-0808">Transferase</keyword>
<dbReference type="GO" id="GO:0004674">
    <property type="term" value="F:protein serine/threonine kinase activity"/>
    <property type="evidence" value="ECO:0007669"/>
    <property type="project" value="TreeGrafter"/>
</dbReference>
<dbReference type="InterPro" id="IPR001245">
    <property type="entry name" value="Ser-Thr/Tyr_kinase_cat_dom"/>
</dbReference>
<gene>
    <name evidence="3" type="ORF">PHPALM_4364</name>
</gene>
<dbReference type="AlphaFoldDB" id="A0A2P4YK05"/>
<dbReference type="PANTHER" id="PTHR44329">
    <property type="entry name" value="SERINE/THREONINE-PROTEIN KINASE TNNI3K-RELATED"/>
    <property type="match status" value="1"/>
</dbReference>
<protein>
    <submittedName>
        <fullName evidence="3">TKL protein kinase</fullName>
    </submittedName>
</protein>
<dbReference type="OrthoDB" id="346907at2759"/>
<dbReference type="GO" id="GO:0005524">
    <property type="term" value="F:ATP binding"/>
    <property type="evidence" value="ECO:0007669"/>
    <property type="project" value="InterPro"/>
</dbReference>
<dbReference type="SUPFAM" id="SSF50729">
    <property type="entry name" value="PH domain-like"/>
    <property type="match status" value="1"/>
</dbReference>
<dbReference type="SMART" id="SM00220">
    <property type="entry name" value="S_TKc"/>
    <property type="match status" value="1"/>
</dbReference>
<evidence type="ECO:0000256" key="1">
    <source>
        <dbReference type="SAM" id="MobiDB-lite"/>
    </source>
</evidence>
<dbReference type="InterPro" id="IPR011993">
    <property type="entry name" value="PH-like_dom_sf"/>
</dbReference>
<sequence>MADSVTIGDSVAVRTVRDVEQGIYEYLEEHHPLSSSPERTFTVPVRLSGWLWRREGLFRRYYRRFCVFKAQQATLFIFSDDDTVNGKLLRRLVLTKVALTSRTDRTFVVQGYLQDRELHKKASDTMARRTSSLRRGMLPGDSQRFYMPEEERLKAVSPKACSVWTHCFKYHMKSYALRREKEETTETVSKEEFEAEMDPDFVFEDATKSKRRYSMPGSSFRSGASASGLFSASRARSKTRGKVVVRRRESVERRDSEAPKSAPHVQVATEISQSQDAELLEVENPVSMSDLPGIASIWEDEELLSHQIDFDTIVKEEKLAAGAFGEVWRAMHRSQEVVVKSLCEDVIIGAKSPSSSSTGDITAVYRRRRAILEFVEEIRIMSRLEHNRIVEFRGVALSAEHDLLLVMEYLPRGDLRTFLGAVKRKCDSSVGASSRDQFQSIWTWTKSQWRIAIDVIEGLVYLHSLNPPLVHGDVKSANVLLRSNLRAKLTDFGLSRYLLSTDDEVTHTQETGGNENAKTGSSSSQYGSRARGTGRWMAPELLTCGAQSSMASDVYAFGIVLSEIDTCEMPFYEREKLAARSMASCAASAGEGSSEDGDSRLISDSAIVHKIVTEGWKPTFRVTCPEAIKKLAHECISSDPKLRPTSLAVAHRLRKAAIKRERPEVLAAQAKVTTSLRIR</sequence>
<dbReference type="InterPro" id="IPR008271">
    <property type="entry name" value="Ser/Thr_kinase_AS"/>
</dbReference>
<dbReference type="PROSITE" id="PS00108">
    <property type="entry name" value="PROTEIN_KINASE_ST"/>
    <property type="match status" value="1"/>
</dbReference>
<organism evidence="3 4">
    <name type="scientific">Phytophthora palmivora</name>
    <dbReference type="NCBI Taxonomy" id="4796"/>
    <lineage>
        <taxon>Eukaryota</taxon>
        <taxon>Sar</taxon>
        <taxon>Stramenopiles</taxon>
        <taxon>Oomycota</taxon>
        <taxon>Peronosporomycetes</taxon>
        <taxon>Peronosporales</taxon>
        <taxon>Peronosporaceae</taxon>
        <taxon>Phytophthora</taxon>
    </lineage>
</organism>
<dbReference type="InterPro" id="IPR051681">
    <property type="entry name" value="Ser/Thr_Kinases-Pseudokinases"/>
</dbReference>
<name>A0A2P4YK05_9STRA</name>
<dbReference type="SUPFAM" id="SSF56112">
    <property type="entry name" value="Protein kinase-like (PK-like)"/>
    <property type="match status" value="1"/>
</dbReference>
<dbReference type="Proteomes" id="UP000237271">
    <property type="component" value="Unassembled WGS sequence"/>
</dbReference>
<keyword evidence="3" id="KW-0418">Kinase</keyword>
<feature type="region of interest" description="Disordered" evidence="1">
    <location>
        <begin position="506"/>
        <end position="531"/>
    </location>
</feature>
<accession>A0A2P4YK05</accession>
<evidence type="ECO:0000313" key="4">
    <source>
        <dbReference type="Proteomes" id="UP000237271"/>
    </source>
</evidence>
<feature type="domain" description="Protein kinase" evidence="2">
    <location>
        <begin position="313"/>
        <end position="654"/>
    </location>
</feature>
<reference evidence="3 4" key="1">
    <citation type="journal article" date="2017" name="Genome Biol. Evol.">
        <title>Phytophthora megakarya and P. palmivora, closely related causal agents of cacao black pod rot, underwent increases in genome sizes and gene numbers by different mechanisms.</title>
        <authorList>
            <person name="Ali S.S."/>
            <person name="Shao J."/>
            <person name="Lary D.J."/>
            <person name="Kronmiller B."/>
            <person name="Shen D."/>
            <person name="Strem M.D."/>
            <person name="Amoako-Attah I."/>
            <person name="Akrofi A.Y."/>
            <person name="Begoude B.A."/>
            <person name="Ten Hoopen G.M."/>
            <person name="Coulibaly K."/>
            <person name="Kebe B.I."/>
            <person name="Melnick R.L."/>
            <person name="Guiltinan M.J."/>
            <person name="Tyler B.M."/>
            <person name="Meinhardt L.W."/>
            <person name="Bailey B.A."/>
        </authorList>
    </citation>
    <scope>NUCLEOTIDE SEQUENCE [LARGE SCALE GENOMIC DNA]</scope>
    <source>
        <strain evidence="4">sbr112.9</strain>
    </source>
</reference>
<dbReference type="EMBL" id="NCKW01002134">
    <property type="protein sequence ID" value="POM78144.1"/>
    <property type="molecule type" value="Genomic_DNA"/>
</dbReference>
<dbReference type="Gene3D" id="2.30.29.30">
    <property type="entry name" value="Pleckstrin-homology domain (PH domain)/Phosphotyrosine-binding domain (PTB)"/>
    <property type="match status" value="1"/>
</dbReference>
<feature type="compositionally biased region" description="Basic and acidic residues" evidence="1">
    <location>
        <begin position="246"/>
        <end position="258"/>
    </location>
</feature>
<dbReference type="PROSITE" id="PS50011">
    <property type="entry name" value="PROTEIN_KINASE_DOM"/>
    <property type="match status" value="1"/>
</dbReference>
<evidence type="ECO:0000313" key="3">
    <source>
        <dbReference type="EMBL" id="POM78144.1"/>
    </source>
</evidence>
<dbReference type="InterPro" id="IPR000719">
    <property type="entry name" value="Prot_kinase_dom"/>
</dbReference>
<keyword evidence="4" id="KW-1185">Reference proteome</keyword>
<dbReference type="InterPro" id="IPR011009">
    <property type="entry name" value="Kinase-like_dom_sf"/>
</dbReference>
<evidence type="ECO:0000259" key="2">
    <source>
        <dbReference type="PROSITE" id="PS50011"/>
    </source>
</evidence>
<proteinExistence type="predicted"/>
<dbReference type="Gene3D" id="1.10.510.10">
    <property type="entry name" value="Transferase(Phosphotransferase) domain 1"/>
    <property type="match status" value="1"/>
</dbReference>